<dbReference type="RefSeq" id="WP_073289000.1">
    <property type="nucleotide sequence ID" value="NZ_FRCP01000014.1"/>
</dbReference>
<comment type="function">
    <text evidence="7">Sigma factors are initiation factors that promote the attachment of RNA polymerase to specific initiation sites and are then released.</text>
</comment>
<accession>A0A1M7KTL1</accession>
<dbReference type="InterPro" id="IPR014284">
    <property type="entry name" value="RNA_pol_sigma-70_dom"/>
</dbReference>
<evidence type="ECO:0000256" key="4">
    <source>
        <dbReference type="ARBA" id="ARBA00023082"/>
    </source>
</evidence>
<dbReference type="PANTHER" id="PTHR30603">
    <property type="entry name" value="RNA POLYMERASE SIGMA FACTOR RPO"/>
    <property type="match status" value="1"/>
</dbReference>
<dbReference type="SUPFAM" id="SSF88659">
    <property type="entry name" value="Sigma3 and sigma4 domains of RNA polymerase sigma factors"/>
    <property type="match status" value="2"/>
</dbReference>
<evidence type="ECO:0000256" key="6">
    <source>
        <dbReference type="ARBA" id="ARBA00023163"/>
    </source>
</evidence>
<dbReference type="InterPro" id="IPR000943">
    <property type="entry name" value="RNA_pol_sigma70"/>
</dbReference>
<evidence type="ECO:0000313" key="9">
    <source>
        <dbReference type="EMBL" id="SHM68557.1"/>
    </source>
</evidence>
<dbReference type="Gene3D" id="1.10.10.10">
    <property type="entry name" value="Winged helix-like DNA-binding domain superfamily/Winged helix DNA-binding domain"/>
    <property type="match status" value="2"/>
</dbReference>
<dbReference type="NCBIfam" id="TIGR02885">
    <property type="entry name" value="spore_sigF"/>
    <property type="match status" value="1"/>
</dbReference>
<dbReference type="GO" id="GO:0016987">
    <property type="term" value="F:sigma factor activity"/>
    <property type="evidence" value="ECO:0007669"/>
    <property type="project" value="UniProtKB-KW"/>
</dbReference>
<evidence type="ECO:0000256" key="3">
    <source>
        <dbReference type="ARBA" id="ARBA00023015"/>
    </source>
</evidence>
<evidence type="ECO:0000259" key="8">
    <source>
        <dbReference type="PROSITE" id="PS50943"/>
    </source>
</evidence>
<feature type="domain" description="HTH cro/C1-type" evidence="8">
    <location>
        <begin position="196"/>
        <end position="226"/>
    </location>
</feature>
<dbReference type="Pfam" id="PF04542">
    <property type="entry name" value="Sigma70_r2"/>
    <property type="match status" value="1"/>
</dbReference>
<dbReference type="NCBIfam" id="TIGR02937">
    <property type="entry name" value="sigma70-ECF"/>
    <property type="match status" value="1"/>
</dbReference>
<dbReference type="GO" id="GO:0030435">
    <property type="term" value="P:sporulation resulting in formation of a cellular spore"/>
    <property type="evidence" value="ECO:0007669"/>
    <property type="project" value="UniProtKB-KW"/>
</dbReference>
<keyword evidence="10" id="KW-1185">Reference proteome</keyword>
<dbReference type="InterPro" id="IPR036388">
    <property type="entry name" value="WH-like_DNA-bd_sf"/>
</dbReference>
<dbReference type="NCBIfam" id="NF004052">
    <property type="entry name" value="PRK05572.1"/>
    <property type="match status" value="1"/>
</dbReference>
<dbReference type="EMBL" id="FRCP01000014">
    <property type="protein sequence ID" value="SHM68557.1"/>
    <property type="molecule type" value="Genomic_DNA"/>
</dbReference>
<dbReference type="PROSITE" id="PS00716">
    <property type="entry name" value="SIGMA70_2"/>
    <property type="match status" value="1"/>
</dbReference>
<keyword evidence="6 7" id="KW-0804">Transcription</keyword>
<dbReference type="InterPro" id="IPR013325">
    <property type="entry name" value="RNA_pol_sigma_r2"/>
</dbReference>
<protein>
    <recommendedName>
        <fullName evidence="7">RNA polymerase sigma factor</fullName>
    </recommendedName>
</protein>
<evidence type="ECO:0000256" key="5">
    <source>
        <dbReference type="ARBA" id="ARBA00023125"/>
    </source>
</evidence>
<dbReference type="InterPro" id="IPR007627">
    <property type="entry name" value="RNA_pol_sigma70_r2"/>
</dbReference>
<keyword evidence="4 7" id="KW-0731">Sigma factor</keyword>
<dbReference type="OrthoDB" id="9809557at2"/>
<reference evidence="9 10" key="1">
    <citation type="submission" date="2016-11" db="EMBL/GenBank/DDBJ databases">
        <authorList>
            <person name="Jaros S."/>
            <person name="Januszkiewicz K."/>
            <person name="Wedrychowicz H."/>
        </authorList>
    </citation>
    <scope>NUCLEOTIDE SEQUENCE [LARGE SCALE GENOMIC DNA]</scope>
    <source>
        <strain evidence="9 10">DSM 15930</strain>
    </source>
</reference>
<dbReference type="STRING" id="1120996.SAMN02746066_02937"/>
<dbReference type="PROSITE" id="PS50943">
    <property type="entry name" value="HTH_CROC1"/>
    <property type="match status" value="1"/>
</dbReference>
<proteinExistence type="inferred from homology"/>
<dbReference type="GO" id="GO:0003677">
    <property type="term" value="F:DNA binding"/>
    <property type="evidence" value="ECO:0007669"/>
    <property type="project" value="UniProtKB-KW"/>
</dbReference>
<keyword evidence="3 7" id="KW-0805">Transcription regulation</keyword>
<dbReference type="PRINTS" id="PR00046">
    <property type="entry name" value="SIGMA70FCT"/>
</dbReference>
<dbReference type="CDD" id="cd06171">
    <property type="entry name" value="Sigma70_r4"/>
    <property type="match status" value="1"/>
</dbReference>
<dbReference type="InterPro" id="IPR050239">
    <property type="entry name" value="Sigma-70_RNA_pol_init_factors"/>
</dbReference>
<dbReference type="PIRSF" id="PIRSF000770">
    <property type="entry name" value="RNA_pol_sigma-SigE/K"/>
    <property type="match status" value="1"/>
</dbReference>
<dbReference type="NCBIfam" id="TIGR02980">
    <property type="entry name" value="SigBFG"/>
    <property type="match status" value="1"/>
</dbReference>
<keyword evidence="2" id="KW-0749">Sporulation</keyword>
<evidence type="ECO:0000313" key="10">
    <source>
        <dbReference type="Proteomes" id="UP000184038"/>
    </source>
</evidence>
<evidence type="ECO:0000256" key="7">
    <source>
        <dbReference type="RuleBase" id="RU362124"/>
    </source>
</evidence>
<dbReference type="InterPro" id="IPR001387">
    <property type="entry name" value="Cro/C1-type_HTH"/>
</dbReference>
<dbReference type="Pfam" id="PF04545">
    <property type="entry name" value="Sigma70_r4"/>
    <property type="match status" value="1"/>
</dbReference>
<dbReference type="InterPro" id="IPR007630">
    <property type="entry name" value="RNA_pol_sigma70_r4"/>
</dbReference>
<dbReference type="SUPFAM" id="SSF88946">
    <property type="entry name" value="Sigma2 domain of RNA polymerase sigma factors"/>
    <property type="match status" value="1"/>
</dbReference>
<dbReference type="PANTHER" id="PTHR30603:SF17">
    <property type="entry name" value="RNA POLYMERASE SIGMA-G FACTOR"/>
    <property type="match status" value="1"/>
</dbReference>
<dbReference type="Proteomes" id="UP000184038">
    <property type="component" value="Unassembled WGS sequence"/>
</dbReference>
<organism evidence="9 10">
    <name type="scientific">Anaerosporobacter mobilis DSM 15930</name>
    <dbReference type="NCBI Taxonomy" id="1120996"/>
    <lineage>
        <taxon>Bacteria</taxon>
        <taxon>Bacillati</taxon>
        <taxon>Bacillota</taxon>
        <taxon>Clostridia</taxon>
        <taxon>Lachnospirales</taxon>
        <taxon>Lachnospiraceae</taxon>
        <taxon>Anaerosporobacter</taxon>
    </lineage>
</organism>
<dbReference type="InterPro" id="IPR014322">
    <property type="entry name" value="RNA_pol_sigma-B/F/G"/>
</dbReference>
<dbReference type="Gene3D" id="1.20.120.1810">
    <property type="match status" value="1"/>
</dbReference>
<dbReference type="AlphaFoldDB" id="A0A1M7KTL1"/>
<name>A0A1M7KTL1_9FIRM</name>
<evidence type="ECO:0000256" key="1">
    <source>
        <dbReference type="ARBA" id="ARBA00007788"/>
    </source>
</evidence>
<gene>
    <name evidence="9" type="ORF">SAMN02746066_02937</name>
</gene>
<comment type="similarity">
    <text evidence="1 7">Belongs to the sigma-70 factor family.</text>
</comment>
<sequence>MDTLELIKLSKTGDKEARDLLVTQNVGLVWSIVRRFAGRGHELEDLFQIGSIGLIKAIDKFDLSYEVKFSTYAVPMITGEIKRFLRDDGIIKVSRSLKEIAVKVKITREILNNRLNREPTIEELSIEMEVATEDIVMALESNTEVESLYKTIYQGDGNAIFLIDKLEQVQDDHESVVDKLAIQEILDTLEPKEQDIIKLRYFMNRTQSDIAKKLGISQVQVSRLEKKILRTMREKLIG</sequence>
<dbReference type="GO" id="GO:0006352">
    <property type="term" value="P:DNA-templated transcription initiation"/>
    <property type="evidence" value="ECO:0007669"/>
    <property type="project" value="InterPro"/>
</dbReference>
<dbReference type="InterPro" id="IPR014236">
    <property type="entry name" value="RNA_pol_sigma-F"/>
</dbReference>
<evidence type="ECO:0000256" key="2">
    <source>
        <dbReference type="ARBA" id="ARBA00022969"/>
    </source>
</evidence>
<keyword evidence="5 7" id="KW-0238">DNA-binding</keyword>
<dbReference type="PROSITE" id="PS00715">
    <property type="entry name" value="SIGMA70_1"/>
    <property type="match status" value="1"/>
</dbReference>
<dbReference type="InterPro" id="IPR013324">
    <property type="entry name" value="RNA_pol_sigma_r3/r4-like"/>
</dbReference>